<dbReference type="Bgee" id="ENSACAG00000027722">
    <property type="expression patterns" value="Expressed in skeletal muscle tissue and 8 other cell types or tissues"/>
</dbReference>
<evidence type="ECO:0000256" key="3">
    <source>
        <dbReference type="SAM" id="MobiDB-lite"/>
    </source>
</evidence>
<dbReference type="GO" id="GO:0008643">
    <property type="term" value="P:carbohydrate transport"/>
    <property type="evidence" value="ECO:0007669"/>
    <property type="project" value="InterPro"/>
</dbReference>
<sequence>MLLEHGQTVRKTHNNPVIPAMKAFDITQLGNCGLDSVTMRRNWDLLKGIWSVLGDTNPKGVRLVRGCWAGWCQGGGCQGGKEAWPKRPNPEVRGGAGGSGPASPPPDGPGPSPTRERDREGSRVMSEDAAERGGGGGGGDRSHEVKAALPLSRKLCYAIGGAPYQLTGNALGFFFQIFLLDVVQLEPFHASLILFLGRAWDAVADPVVGALVSRSPWRRWGKLTPWTISAMPFGVFFYIMLWFIPSDSFSLRFFWHLTMYCFFQTSMSCYHVPYSSLTMFLGGSQADRDSATSYRMAVEVLSTLVGSSIQGQIVGGHHAVMRKGCSVENGTLGNNTTLLLENLENTRRAYLVASFVLSSMYCFSCFVLVLGVKEHPDPSSSLEKTRLSFFGNLRMLLGHRPYNRLLCGFLFASLAFQLIQGIFALFCTHVSGLAGRFQHLVLIMLVVTCLSVRFWQCFLGKFGKKTAVFVGLSPIIPSLVVISAGSYSFLLYVFLVAMAGSSLAVLYLLPWSMLPDAVDDFKLRNPSCLDPEPLFYSFYVFINKFAGGLSLGISTMSLHFAGYRAADCIPSPGVVLTLRILMGPVPIALLLLAMAVFSSYPINEERRKEMKREKEQASTWNEHTESKAM</sequence>
<dbReference type="HOGENOM" id="CLU_027408_6_1_1"/>
<dbReference type="STRING" id="28377.ENSACAP00000018270"/>
<dbReference type="InParanoid" id="H9GQL8"/>
<reference evidence="5" key="2">
    <citation type="submission" date="2025-08" db="UniProtKB">
        <authorList>
            <consortium name="Ensembl"/>
        </authorList>
    </citation>
    <scope>IDENTIFICATION</scope>
</reference>
<comment type="similarity">
    <text evidence="2">Belongs to the major facilitator superfamily.</text>
</comment>
<dbReference type="InterPro" id="IPR039672">
    <property type="entry name" value="MFS_2"/>
</dbReference>
<feature type="transmembrane region" description="Helical" evidence="4">
    <location>
        <begin position="349"/>
        <end position="372"/>
    </location>
</feature>
<feature type="transmembrane region" description="Helical" evidence="4">
    <location>
        <begin position="437"/>
        <end position="455"/>
    </location>
</feature>
<dbReference type="GO" id="GO:0005886">
    <property type="term" value="C:plasma membrane"/>
    <property type="evidence" value="ECO:0000318"/>
    <property type="project" value="GO_Central"/>
</dbReference>
<comment type="subcellular location">
    <subcellularLocation>
        <location evidence="1">Membrane</location>
        <topology evidence="1">Multi-pass membrane protein</topology>
    </subcellularLocation>
</comment>
<dbReference type="AlphaFoldDB" id="H9GQL8"/>
<dbReference type="GO" id="GO:0006869">
    <property type="term" value="P:lipid transport"/>
    <property type="evidence" value="ECO:0000318"/>
    <property type="project" value="GO_Central"/>
</dbReference>
<dbReference type="PANTHER" id="PTHR11328">
    <property type="entry name" value="MAJOR FACILITATOR SUPERFAMILY DOMAIN-CONTAINING PROTEIN"/>
    <property type="match status" value="1"/>
</dbReference>
<gene>
    <name evidence="5" type="primary">LOC100562306</name>
</gene>
<keyword evidence="4" id="KW-0812">Transmembrane</keyword>
<feature type="transmembrane region" description="Helical" evidence="4">
    <location>
        <begin position="491"/>
        <end position="514"/>
    </location>
</feature>
<reference evidence="5" key="3">
    <citation type="submission" date="2025-09" db="UniProtKB">
        <authorList>
            <consortium name="Ensembl"/>
        </authorList>
    </citation>
    <scope>IDENTIFICATION</scope>
</reference>
<evidence type="ECO:0000313" key="5">
    <source>
        <dbReference type="Ensembl" id="ENSACAP00000018270.2"/>
    </source>
</evidence>
<feature type="region of interest" description="Disordered" evidence="3">
    <location>
        <begin position="608"/>
        <end position="629"/>
    </location>
</feature>
<feature type="compositionally biased region" description="Basic and acidic residues" evidence="3">
    <location>
        <begin position="114"/>
        <end position="131"/>
    </location>
</feature>
<keyword evidence="4" id="KW-1133">Transmembrane helix</keyword>
<dbReference type="InterPro" id="IPR036259">
    <property type="entry name" value="MFS_trans_sf"/>
</dbReference>
<keyword evidence="4" id="KW-0472">Membrane</keyword>
<name>H9GQL8_ANOCA</name>
<feature type="transmembrane region" description="Helical" evidence="4">
    <location>
        <begin position="223"/>
        <end position="244"/>
    </location>
</feature>
<feature type="transmembrane region" description="Helical" evidence="4">
    <location>
        <begin position="405"/>
        <end position="431"/>
    </location>
</feature>
<dbReference type="GO" id="GO:0055085">
    <property type="term" value="P:transmembrane transport"/>
    <property type="evidence" value="ECO:0000318"/>
    <property type="project" value="GO_Central"/>
</dbReference>
<dbReference type="GeneTree" id="ENSGT00390000005318"/>
<evidence type="ECO:0000256" key="2">
    <source>
        <dbReference type="ARBA" id="ARBA00008335"/>
    </source>
</evidence>
<feature type="region of interest" description="Disordered" evidence="3">
    <location>
        <begin position="76"/>
        <end position="143"/>
    </location>
</feature>
<reference evidence="5" key="1">
    <citation type="submission" date="2009-12" db="EMBL/GenBank/DDBJ databases">
        <title>The Genome Sequence of Anolis carolinensis (Green Anole Lizard).</title>
        <authorList>
            <consortium name="The Genome Sequencing Platform"/>
            <person name="Di Palma F."/>
            <person name="Alfoldi J."/>
            <person name="Heiman D."/>
            <person name="Young S."/>
            <person name="Grabherr M."/>
            <person name="Johnson J."/>
            <person name="Lander E.S."/>
            <person name="Lindblad-Toh K."/>
        </authorList>
    </citation>
    <scope>NUCLEOTIDE SEQUENCE [LARGE SCALE GENOMIC DNA]</scope>
    <source>
        <strain evidence="5">JBL SC #1</strain>
    </source>
</reference>
<dbReference type="GO" id="GO:0015293">
    <property type="term" value="F:symporter activity"/>
    <property type="evidence" value="ECO:0007669"/>
    <property type="project" value="InterPro"/>
</dbReference>
<evidence type="ECO:0000256" key="1">
    <source>
        <dbReference type="ARBA" id="ARBA00004141"/>
    </source>
</evidence>
<proteinExistence type="inferred from homology"/>
<dbReference type="Ensembl" id="ENSACAT00000027372.2">
    <property type="protein sequence ID" value="ENSACAP00000018270.2"/>
    <property type="gene ID" value="ENSACAG00000027722.2"/>
</dbReference>
<keyword evidence="6" id="KW-1185">Reference proteome</keyword>
<feature type="transmembrane region" description="Helical" evidence="4">
    <location>
        <begin position="467"/>
        <end position="485"/>
    </location>
</feature>
<accession>H9GQL8</accession>
<dbReference type="PANTHER" id="PTHR11328:SF31">
    <property type="entry name" value="SODIUM-DEPENDENT LYSOPHOSPHATIDYLCHOLINE SYMPORTER 1 ISOFORM X1-RELATED"/>
    <property type="match status" value="1"/>
</dbReference>
<organism evidence="5 6">
    <name type="scientific">Anolis carolinensis</name>
    <name type="common">Green anole</name>
    <name type="synonym">American chameleon</name>
    <dbReference type="NCBI Taxonomy" id="28377"/>
    <lineage>
        <taxon>Eukaryota</taxon>
        <taxon>Metazoa</taxon>
        <taxon>Chordata</taxon>
        <taxon>Craniata</taxon>
        <taxon>Vertebrata</taxon>
        <taxon>Euteleostomi</taxon>
        <taxon>Lepidosauria</taxon>
        <taxon>Squamata</taxon>
        <taxon>Bifurcata</taxon>
        <taxon>Unidentata</taxon>
        <taxon>Episquamata</taxon>
        <taxon>Toxicofera</taxon>
        <taxon>Iguania</taxon>
        <taxon>Dactyloidae</taxon>
        <taxon>Anolis</taxon>
    </lineage>
</organism>
<feature type="compositionally biased region" description="Pro residues" evidence="3">
    <location>
        <begin position="102"/>
        <end position="112"/>
    </location>
</feature>
<dbReference type="Proteomes" id="UP000001646">
    <property type="component" value="Unplaced"/>
</dbReference>
<evidence type="ECO:0000256" key="4">
    <source>
        <dbReference type="SAM" id="Phobius"/>
    </source>
</evidence>
<feature type="transmembrane region" description="Helical" evidence="4">
    <location>
        <begin position="580"/>
        <end position="602"/>
    </location>
</feature>
<evidence type="ECO:0008006" key="7">
    <source>
        <dbReference type="Google" id="ProtNLM"/>
    </source>
</evidence>
<dbReference type="Pfam" id="PF13347">
    <property type="entry name" value="MFS_2"/>
    <property type="match status" value="1"/>
</dbReference>
<dbReference type="eggNOG" id="KOG4830">
    <property type="taxonomic scope" value="Eukaryota"/>
</dbReference>
<protein>
    <recommendedName>
        <fullName evidence="7">Major facilitator superfamily domain containing 2A</fullName>
    </recommendedName>
</protein>
<evidence type="ECO:0000313" key="6">
    <source>
        <dbReference type="Proteomes" id="UP000001646"/>
    </source>
</evidence>
<dbReference type="SUPFAM" id="SSF103473">
    <property type="entry name" value="MFS general substrate transporter"/>
    <property type="match status" value="1"/>
</dbReference>